<dbReference type="GO" id="GO:0004519">
    <property type="term" value="F:endonuclease activity"/>
    <property type="evidence" value="ECO:0007669"/>
    <property type="project" value="UniProtKB-KW"/>
</dbReference>
<dbReference type="Proteomes" id="UP000515703">
    <property type="component" value="Chromosome"/>
</dbReference>
<dbReference type="PANTHER" id="PTHR12121:SF36">
    <property type="entry name" value="ENDONUCLEASE_EXONUCLEASE_PHOSPHATASE DOMAIN-CONTAINING PROTEIN"/>
    <property type="match status" value="1"/>
</dbReference>
<dbReference type="CDD" id="cd09083">
    <property type="entry name" value="EEP-1"/>
    <property type="match status" value="1"/>
</dbReference>
<dbReference type="Gene3D" id="3.60.10.10">
    <property type="entry name" value="Endonuclease/exonuclease/phosphatase"/>
    <property type="match status" value="1"/>
</dbReference>
<dbReference type="InterPro" id="IPR050410">
    <property type="entry name" value="CCR4/nocturin_mRNA_transcr"/>
</dbReference>
<keyword evidence="2" id="KW-0540">Nuclease</keyword>
<organism evidence="2 3">
    <name type="scientific">Anaerocolumna chitinilytica</name>
    <dbReference type="NCBI Taxonomy" id="1727145"/>
    <lineage>
        <taxon>Bacteria</taxon>
        <taxon>Bacillati</taxon>
        <taxon>Bacillota</taxon>
        <taxon>Clostridia</taxon>
        <taxon>Lachnospirales</taxon>
        <taxon>Lachnospiraceae</taxon>
        <taxon>Anaerocolumna</taxon>
    </lineage>
</organism>
<dbReference type="SUPFAM" id="SSF56219">
    <property type="entry name" value="DNase I-like"/>
    <property type="match status" value="1"/>
</dbReference>
<evidence type="ECO:0000313" key="2">
    <source>
        <dbReference type="EMBL" id="BCJ99244.1"/>
    </source>
</evidence>
<dbReference type="RefSeq" id="WP_185259513.1">
    <property type="nucleotide sequence ID" value="NZ_AP023368.1"/>
</dbReference>
<keyword evidence="3" id="KW-1185">Reference proteome</keyword>
<dbReference type="AlphaFoldDB" id="A0A7I8DPJ7"/>
<dbReference type="GO" id="GO:0000175">
    <property type="term" value="F:3'-5'-RNA exonuclease activity"/>
    <property type="evidence" value="ECO:0007669"/>
    <property type="project" value="TreeGrafter"/>
</dbReference>
<protein>
    <submittedName>
        <fullName evidence="2">Endonuclease</fullName>
    </submittedName>
</protein>
<keyword evidence="2" id="KW-0378">Hydrolase</keyword>
<dbReference type="PANTHER" id="PTHR12121">
    <property type="entry name" value="CARBON CATABOLITE REPRESSOR PROTEIN 4"/>
    <property type="match status" value="1"/>
</dbReference>
<reference evidence="2 3" key="1">
    <citation type="submission" date="2020-08" db="EMBL/GenBank/DDBJ databases">
        <title>Draft genome sequencing of an Anaerocolumna strain isolated from anoxic soil subjected to BSD treatment.</title>
        <authorList>
            <person name="Uek A."/>
            <person name="Tonouchi A."/>
        </authorList>
    </citation>
    <scope>NUCLEOTIDE SEQUENCE [LARGE SCALE GENOMIC DNA]</scope>
    <source>
        <strain evidence="2 3">CTTW</strain>
    </source>
</reference>
<name>A0A7I8DPJ7_9FIRM</name>
<sequence>MQIVTFNIRCDYGQDGANNFKYRQDLILKKIKAEQPDILCFQEVLPHVSLWLKENLEDYYLVGCGREKNLTGEETSIAYRKEKYNIVKLEIFWLSETPEIPGSRYENQSECPRTCTCIYFQEIKTGKVFRVYNTHLDHIGSEAREQGLEQILKVITKADFLGDVPVILTGDFNAFPDSKELSVLNKYPQFSDCTKSIDGTFHDFGRLNETEKIDYIIADKHFTCKKVEKWIDREGEVYLSDHYPVSAVLELL</sequence>
<dbReference type="InterPro" id="IPR005135">
    <property type="entry name" value="Endo/exonuclease/phosphatase"/>
</dbReference>
<dbReference type="EMBL" id="AP023368">
    <property type="protein sequence ID" value="BCJ99244.1"/>
    <property type="molecule type" value="Genomic_DNA"/>
</dbReference>
<feature type="domain" description="Endonuclease/exonuclease/phosphatase" evidence="1">
    <location>
        <begin position="4"/>
        <end position="242"/>
    </location>
</feature>
<evidence type="ECO:0000313" key="3">
    <source>
        <dbReference type="Proteomes" id="UP000515703"/>
    </source>
</evidence>
<evidence type="ECO:0000259" key="1">
    <source>
        <dbReference type="Pfam" id="PF03372"/>
    </source>
</evidence>
<keyword evidence="2" id="KW-0255">Endonuclease</keyword>
<dbReference type="InterPro" id="IPR036691">
    <property type="entry name" value="Endo/exonu/phosph_ase_sf"/>
</dbReference>
<accession>A0A7I8DPJ7</accession>
<gene>
    <name evidence="2" type="ORF">bsdcttw_22850</name>
</gene>
<reference evidence="2 3" key="2">
    <citation type="submission" date="2020-08" db="EMBL/GenBank/DDBJ databases">
        <authorList>
            <person name="Ueki A."/>
            <person name="Tonouchi A."/>
        </authorList>
    </citation>
    <scope>NUCLEOTIDE SEQUENCE [LARGE SCALE GENOMIC DNA]</scope>
    <source>
        <strain evidence="2 3">CTTW</strain>
    </source>
</reference>
<proteinExistence type="predicted"/>
<dbReference type="Pfam" id="PF03372">
    <property type="entry name" value="Exo_endo_phos"/>
    <property type="match status" value="1"/>
</dbReference>
<dbReference type="KEGG" id="acht:bsdcttw_22850"/>